<accession>A0ABS3KH45</accession>
<dbReference type="NCBIfam" id="TIGR03025">
    <property type="entry name" value="EPS_sugtrans"/>
    <property type="match status" value="1"/>
</dbReference>
<keyword evidence="4 8" id="KW-0812">Transmembrane</keyword>
<evidence type="ECO:0000256" key="4">
    <source>
        <dbReference type="ARBA" id="ARBA00022692"/>
    </source>
</evidence>
<comment type="caution">
    <text evidence="10">The sequence shown here is derived from an EMBL/GenBank/DDBJ whole genome shotgun (WGS) entry which is preliminary data.</text>
</comment>
<reference evidence="10 11" key="1">
    <citation type="submission" date="2020-09" db="EMBL/GenBank/DDBJ databases">
        <title>Roseomonas.</title>
        <authorList>
            <person name="Zhu W."/>
        </authorList>
    </citation>
    <scope>NUCLEOTIDE SEQUENCE [LARGE SCALE GENOMIC DNA]</scope>
    <source>
        <strain evidence="10 11">1311</strain>
    </source>
</reference>
<feature type="transmembrane region" description="Helical" evidence="8">
    <location>
        <begin position="262"/>
        <end position="286"/>
    </location>
</feature>
<feature type="transmembrane region" description="Helical" evidence="8">
    <location>
        <begin position="48"/>
        <end position="68"/>
    </location>
</feature>
<feature type="transmembrane region" description="Helical" evidence="8">
    <location>
        <begin position="12"/>
        <end position="36"/>
    </location>
</feature>
<evidence type="ECO:0000256" key="8">
    <source>
        <dbReference type="SAM" id="Phobius"/>
    </source>
</evidence>
<evidence type="ECO:0000313" key="10">
    <source>
        <dbReference type="EMBL" id="MBO1076779.1"/>
    </source>
</evidence>
<evidence type="ECO:0000256" key="1">
    <source>
        <dbReference type="ARBA" id="ARBA00004141"/>
    </source>
</evidence>
<protein>
    <submittedName>
        <fullName evidence="10">Exopolysaccharide biosynthesis polyprenyl glycosylphosphotransferase</fullName>
    </submittedName>
</protein>
<feature type="transmembrane region" description="Helical" evidence="8">
    <location>
        <begin position="113"/>
        <end position="136"/>
    </location>
</feature>
<comment type="subcellular location">
    <subcellularLocation>
        <location evidence="1">Membrane</location>
        <topology evidence="1">Multi-pass membrane protein</topology>
    </subcellularLocation>
</comment>
<keyword evidence="7" id="KW-0270">Exopolysaccharide synthesis</keyword>
<feature type="transmembrane region" description="Helical" evidence="8">
    <location>
        <begin position="80"/>
        <end position="101"/>
    </location>
</feature>
<evidence type="ECO:0000313" key="11">
    <source>
        <dbReference type="Proteomes" id="UP001518990"/>
    </source>
</evidence>
<evidence type="ECO:0000256" key="6">
    <source>
        <dbReference type="ARBA" id="ARBA00023136"/>
    </source>
</evidence>
<organism evidence="10 11">
    <name type="scientific">Roseomonas marmotae</name>
    <dbReference type="NCBI Taxonomy" id="2768161"/>
    <lineage>
        <taxon>Bacteria</taxon>
        <taxon>Pseudomonadati</taxon>
        <taxon>Pseudomonadota</taxon>
        <taxon>Alphaproteobacteria</taxon>
        <taxon>Acetobacterales</taxon>
        <taxon>Roseomonadaceae</taxon>
        <taxon>Roseomonas</taxon>
    </lineage>
</organism>
<dbReference type="InterPro" id="IPR017475">
    <property type="entry name" value="EPS_sugar_tfrase"/>
</dbReference>
<feature type="domain" description="Bacterial sugar transferase" evidence="9">
    <location>
        <begin position="260"/>
        <end position="443"/>
    </location>
</feature>
<evidence type="ECO:0000256" key="7">
    <source>
        <dbReference type="ARBA" id="ARBA00023169"/>
    </source>
</evidence>
<name>A0ABS3KH45_9PROT</name>
<evidence type="ECO:0000259" key="9">
    <source>
        <dbReference type="Pfam" id="PF02397"/>
    </source>
</evidence>
<dbReference type="InterPro" id="IPR003362">
    <property type="entry name" value="Bact_transf"/>
</dbReference>
<keyword evidence="5 8" id="KW-1133">Transmembrane helix</keyword>
<evidence type="ECO:0000256" key="3">
    <source>
        <dbReference type="ARBA" id="ARBA00022679"/>
    </source>
</evidence>
<gene>
    <name evidence="10" type="ORF">IAI60_19365</name>
</gene>
<evidence type="ECO:0000256" key="5">
    <source>
        <dbReference type="ARBA" id="ARBA00022989"/>
    </source>
</evidence>
<keyword evidence="11" id="KW-1185">Reference proteome</keyword>
<dbReference type="Pfam" id="PF02397">
    <property type="entry name" value="Bac_transf"/>
    <property type="match status" value="1"/>
</dbReference>
<evidence type="ECO:0000256" key="2">
    <source>
        <dbReference type="ARBA" id="ARBA00006464"/>
    </source>
</evidence>
<sequence length="449" mass="49300">MTSMFGHNIRSELVLLYLFEGLAVFFAVYVLMAAGIPPGYPVDHGRVTLIAAMLAVCSGLVCGASGLYQPQSLSRGRRLFVGAALAGMLLLLTIWLCLLLLAPEGLRASSPGILLEVLLGCIGAVLLTRVAFVLLLRGGFMRRRVLVLPSASKDISDTSSSSGSWEDVFEVSNLPAGADVLSMLRRPESLRAQRVWAVVAPSDTLDAAARRACEAAGVRVLNESEFHECRHNRVVCERLAPDWLSTVRGLHEGRVQAALRRAFDIAVSLTLLVLTLPVMAVTALAIKLDSPGPIFYRQERVGLNGRVFTLTKFRSMIVDAEAGGVARWAQRQDSRVTRVGRLIRLTRIDELPQILNVLRGDMAIVGPRPERPSFVEELGRIIPHYHDRACVKPGITGWAQVNYPYGASVEDARMKLAYDLYYVRRRSLLLDLLILVATVRVVLLQEGAR</sequence>
<dbReference type="PANTHER" id="PTHR30576">
    <property type="entry name" value="COLANIC BIOSYNTHESIS UDP-GLUCOSE LIPID CARRIER TRANSFERASE"/>
    <property type="match status" value="1"/>
</dbReference>
<keyword evidence="6 8" id="KW-0472">Membrane</keyword>
<keyword evidence="3" id="KW-0808">Transferase</keyword>
<comment type="similarity">
    <text evidence="2">Belongs to the bacterial sugar transferase family.</text>
</comment>
<dbReference type="Proteomes" id="UP001518990">
    <property type="component" value="Unassembled WGS sequence"/>
</dbReference>
<dbReference type="EMBL" id="JACTNF010000029">
    <property type="protein sequence ID" value="MBO1076779.1"/>
    <property type="molecule type" value="Genomic_DNA"/>
</dbReference>
<proteinExistence type="inferred from homology"/>
<dbReference type="PANTHER" id="PTHR30576:SF21">
    <property type="entry name" value="UDP-GLUCOSE:UNDECAPRENYL-PHOSPHATE GLUCOSE-1-PHOSPHATE TRANSFERASE"/>
    <property type="match status" value="1"/>
</dbReference>